<dbReference type="SMART" id="SM00213">
    <property type="entry name" value="UBQ"/>
    <property type="match status" value="1"/>
</dbReference>
<dbReference type="InterPro" id="IPR029071">
    <property type="entry name" value="Ubiquitin-like_domsf"/>
</dbReference>
<evidence type="ECO:0000256" key="2">
    <source>
        <dbReference type="ARBA" id="ARBA00004496"/>
    </source>
</evidence>
<dbReference type="GO" id="GO:0004190">
    <property type="term" value="F:aspartic-type endopeptidase activity"/>
    <property type="evidence" value="ECO:0007669"/>
    <property type="project" value="UniProtKB-KW"/>
</dbReference>
<evidence type="ECO:0000256" key="1">
    <source>
        <dbReference type="ARBA" id="ARBA00003231"/>
    </source>
</evidence>
<feature type="domain" description="Ubiquitin-like" evidence="12">
    <location>
        <begin position="13"/>
        <end position="89"/>
    </location>
</feature>
<dbReference type="InterPro" id="IPR021109">
    <property type="entry name" value="Peptidase_aspartic_dom_sf"/>
</dbReference>
<comment type="subcellular location">
    <subcellularLocation>
        <location evidence="2">Cytoplasm</location>
    </subcellularLocation>
</comment>
<dbReference type="CDD" id="cd01796">
    <property type="entry name" value="Ubl_Ddi1_like"/>
    <property type="match status" value="1"/>
</dbReference>
<dbReference type="InterPro" id="IPR000626">
    <property type="entry name" value="Ubiquitin-like_dom"/>
</dbReference>
<evidence type="ECO:0000256" key="7">
    <source>
        <dbReference type="ARBA" id="ARBA00022670"/>
    </source>
</evidence>
<comment type="caution">
    <text evidence="14">The sequence shown here is derived from an EMBL/GenBank/DDBJ whole genome shotgun (WGS) entry which is preliminary data.</text>
</comment>
<dbReference type="Proteomes" id="UP000838763">
    <property type="component" value="Unassembled WGS sequence"/>
</dbReference>
<proteinExistence type="inferred from homology"/>
<evidence type="ECO:0000256" key="4">
    <source>
        <dbReference type="ARBA" id="ARBA00011128"/>
    </source>
</evidence>
<sequence length="435" mass="47987">MINGSIDGELKQLRITLNISNPASDDQLITLEIFPDMTVATLRDSIYRETQITPDSQHLYHNGNLIANTSQTMEQLQIKDHDLLALHVRDPHVSTGAPQPRRQAPVAPRPGQPDPEYLRLQILGNPVMRQELQRKDPELAGAVDDPQRFSQIFRQRVDREERERNDRQRLIQQLNDDPFDLEKQLKIEEMIRQERVMENLQSAMEYNPEVFGTVHMLYVDVEINGHKVKALVDSGAQATVMSPACAEACGIMRLVDKRFSGIARGVGTATIIGRVHVTQIKIGSLFLPCSFTVMEGKAVDLLLGLDMLKRHQATLDLSRDKLIIQGQEVSFLGPADIPKEQEEALVEEPTVAGPAGTRIGQKSGAVKGPESSGEAEPCTTSAPGTPSGAGQRQFSEDDIRSIVGLGFARQDAIIALQATDGNVDQAANLLFARTE</sequence>
<feature type="region of interest" description="Disordered" evidence="10">
    <location>
        <begin position="92"/>
        <end position="115"/>
    </location>
</feature>
<reference evidence="14" key="1">
    <citation type="submission" date="2022-11" db="EMBL/GenBank/DDBJ databases">
        <authorList>
            <person name="Scott C."/>
            <person name="Bruce N."/>
        </authorList>
    </citation>
    <scope>NUCLEOTIDE SEQUENCE</scope>
</reference>
<dbReference type="Gene3D" id="2.40.70.10">
    <property type="entry name" value="Acid Proteases"/>
    <property type="match status" value="1"/>
</dbReference>
<comment type="subunit">
    <text evidence="4">Binds ubiquitin and polyubiquitinated proteins.</text>
</comment>
<dbReference type="Gene3D" id="3.10.20.90">
    <property type="entry name" value="Phosphatidylinositol 3-kinase Catalytic Subunit, Chain A, domain 1"/>
    <property type="match status" value="1"/>
</dbReference>
<evidence type="ECO:0000259" key="11">
    <source>
        <dbReference type="PROSITE" id="PS50030"/>
    </source>
</evidence>
<dbReference type="InterPro" id="IPR015940">
    <property type="entry name" value="UBA"/>
</dbReference>
<dbReference type="SUPFAM" id="SSF50630">
    <property type="entry name" value="Acid proteases"/>
    <property type="match status" value="1"/>
</dbReference>
<dbReference type="GO" id="GO:0005737">
    <property type="term" value="C:cytoplasm"/>
    <property type="evidence" value="ECO:0007669"/>
    <property type="project" value="UniProtKB-SubCell"/>
</dbReference>
<name>A0A9P1GUG8_9PEZI</name>
<keyword evidence="9" id="KW-0378">Hydrolase</keyword>
<feature type="compositionally biased region" description="Polar residues" evidence="10">
    <location>
        <begin position="378"/>
        <end position="393"/>
    </location>
</feature>
<evidence type="ECO:0000256" key="8">
    <source>
        <dbReference type="ARBA" id="ARBA00022750"/>
    </source>
</evidence>
<protein>
    <recommendedName>
        <fullName evidence="5">DNA damage-inducible protein 1</fullName>
    </recommendedName>
</protein>
<dbReference type="Pfam" id="PF09668">
    <property type="entry name" value="Asp_protease"/>
    <property type="match status" value="1"/>
</dbReference>
<keyword evidence="8" id="KW-0064">Aspartyl protease</keyword>
<evidence type="ECO:0000256" key="9">
    <source>
        <dbReference type="ARBA" id="ARBA00022801"/>
    </source>
</evidence>
<evidence type="ECO:0000256" key="10">
    <source>
        <dbReference type="SAM" id="MobiDB-lite"/>
    </source>
</evidence>
<dbReference type="InterPro" id="IPR009060">
    <property type="entry name" value="UBA-like_sf"/>
</dbReference>
<dbReference type="SUPFAM" id="SSF46934">
    <property type="entry name" value="UBA-like"/>
    <property type="match status" value="1"/>
</dbReference>
<dbReference type="SUPFAM" id="SSF54236">
    <property type="entry name" value="Ubiquitin-like"/>
    <property type="match status" value="1"/>
</dbReference>
<evidence type="ECO:0000313" key="14">
    <source>
        <dbReference type="EMBL" id="CAI4210536.1"/>
    </source>
</evidence>
<dbReference type="PROSITE" id="PS50175">
    <property type="entry name" value="ASP_PROT_RETROV"/>
    <property type="match status" value="1"/>
</dbReference>
<evidence type="ECO:0000259" key="13">
    <source>
        <dbReference type="PROSITE" id="PS50175"/>
    </source>
</evidence>
<feature type="region of interest" description="Disordered" evidence="10">
    <location>
        <begin position="348"/>
        <end position="395"/>
    </location>
</feature>
<evidence type="ECO:0000256" key="3">
    <source>
        <dbReference type="ARBA" id="ARBA00009136"/>
    </source>
</evidence>
<comment type="similarity">
    <text evidence="3">Belongs to the DDI1 family.</text>
</comment>
<dbReference type="OrthoDB" id="1047367at2759"/>
<dbReference type="PANTHER" id="PTHR12917">
    <property type="entry name" value="ASPARTYL PROTEASE DDI-RELATED"/>
    <property type="match status" value="1"/>
</dbReference>
<dbReference type="AlphaFoldDB" id="A0A9P1GUG8"/>
<feature type="domain" description="UBA" evidence="11">
    <location>
        <begin position="393"/>
        <end position="433"/>
    </location>
</feature>
<keyword evidence="6" id="KW-0963">Cytoplasm</keyword>
<evidence type="ECO:0000259" key="12">
    <source>
        <dbReference type="PROSITE" id="PS50053"/>
    </source>
</evidence>
<dbReference type="Pfam" id="PF00240">
    <property type="entry name" value="ubiquitin"/>
    <property type="match status" value="1"/>
</dbReference>
<keyword evidence="15" id="KW-1185">Reference proteome</keyword>
<dbReference type="PROSITE" id="PS50053">
    <property type="entry name" value="UBIQUITIN_2"/>
    <property type="match status" value="1"/>
</dbReference>
<feature type="domain" description="Peptidase A2" evidence="13">
    <location>
        <begin position="228"/>
        <end position="267"/>
    </location>
</feature>
<dbReference type="GO" id="GO:0006508">
    <property type="term" value="P:proteolysis"/>
    <property type="evidence" value="ECO:0007669"/>
    <property type="project" value="UniProtKB-KW"/>
</dbReference>
<evidence type="ECO:0000256" key="5">
    <source>
        <dbReference type="ARBA" id="ARBA00021491"/>
    </source>
</evidence>
<dbReference type="PANTHER" id="PTHR12917:SF1">
    <property type="entry name" value="AT13091P"/>
    <property type="match status" value="1"/>
</dbReference>
<evidence type="ECO:0000313" key="15">
    <source>
        <dbReference type="Proteomes" id="UP000838763"/>
    </source>
</evidence>
<gene>
    <name evidence="14" type="ORF">PPNO1_LOCUS338</name>
</gene>
<comment type="function">
    <text evidence="1">Probable aspartic protease. May be involved in the regulation of exocytosis. Acts as a linker between the 19S proteasome and polyubiquitinated proteins via UBA domain interactions with ubiquitin for their subsequent degradation. Required for S-phase checkpoint control.</text>
</comment>
<dbReference type="InterPro" id="IPR019103">
    <property type="entry name" value="Peptidase_aspartic_DDI1-type"/>
</dbReference>
<feature type="compositionally biased region" description="Low complexity" evidence="10">
    <location>
        <begin position="96"/>
        <end position="106"/>
    </location>
</feature>
<dbReference type="InterPro" id="IPR033882">
    <property type="entry name" value="DDI1_N"/>
</dbReference>
<dbReference type="Pfam" id="PF00627">
    <property type="entry name" value="UBA"/>
    <property type="match status" value="1"/>
</dbReference>
<dbReference type="CDD" id="cd05479">
    <property type="entry name" value="RP_DDI"/>
    <property type="match status" value="1"/>
</dbReference>
<accession>A0A9P1GUG8</accession>
<keyword evidence="7" id="KW-0645">Protease</keyword>
<dbReference type="SMART" id="SM00165">
    <property type="entry name" value="UBA"/>
    <property type="match status" value="1"/>
</dbReference>
<dbReference type="InterPro" id="IPR001969">
    <property type="entry name" value="Aspartic_peptidase_AS"/>
</dbReference>
<dbReference type="PROSITE" id="PS50030">
    <property type="entry name" value="UBA"/>
    <property type="match status" value="1"/>
</dbReference>
<evidence type="ECO:0000256" key="6">
    <source>
        <dbReference type="ARBA" id="ARBA00022490"/>
    </source>
</evidence>
<organism evidence="14 15">
    <name type="scientific">Parascedosporium putredinis</name>
    <dbReference type="NCBI Taxonomy" id="1442378"/>
    <lineage>
        <taxon>Eukaryota</taxon>
        <taxon>Fungi</taxon>
        <taxon>Dikarya</taxon>
        <taxon>Ascomycota</taxon>
        <taxon>Pezizomycotina</taxon>
        <taxon>Sordariomycetes</taxon>
        <taxon>Hypocreomycetidae</taxon>
        <taxon>Microascales</taxon>
        <taxon>Microascaceae</taxon>
        <taxon>Parascedosporium</taxon>
    </lineage>
</organism>
<dbReference type="PROSITE" id="PS00141">
    <property type="entry name" value="ASP_PROTEASE"/>
    <property type="match status" value="1"/>
</dbReference>
<dbReference type="EMBL" id="CALLCH030000001">
    <property type="protein sequence ID" value="CAI4210536.1"/>
    <property type="molecule type" value="Genomic_DNA"/>
</dbReference>
<dbReference type="Gene3D" id="1.10.8.10">
    <property type="entry name" value="DNA helicase RuvA subunit, C-terminal domain"/>
    <property type="match status" value="1"/>
</dbReference>
<dbReference type="InterPro" id="IPR001995">
    <property type="entry name" value="Peptidase_A2_cat"/>
</dbReference>